<evidence type="ECO:0000256" key="2">
    <source>
        <dbReference type="ARBA" id="ARBA00022473"/>
    </source>
</evidence>
<dbReference type="Gene3D" id="3.80.10.10">
    <property type="entry name" value="Ribonuclease Inhibitor"/>
    <property type="match status" value="2"/>
</dbReference>
<dbReference type="SMART" id="SM00369">
    <property type="entry name" value="LRR_TYP"/>
    <property type="match status" value="5"/>
</dbReference>
<comment type="subcellular location">
    <subcellularLocation>
        <location evidence="1">Secreted</location>
    </subcellularLocation>
</comment>
<dbReference type="GO" id="GO:0005576">
    <property type="term" value="C:extracellular region"/>
    <property type="evidence" value="ECO:0007669"/>
    <property type="project" value="UniProtKB-SubCell"/>
</dbReference>
<keyword evidence="3" id="KW-0964">Secreted</keyword>
<dbReference type="EMBL" id="CACVKT020009053">
    <property type="protein sequence ID" value="CAC5419779.1"/>
    <property type="molecule type" value="Genomic_DNA"/>
</dbReference>
<dbReference type="PROSITE" id="PS51450">
    <property type="entry name" value="LRR"/>
    <property type="match status" value="1"/>
</dbReference>
<dbReference type="OrthoDB" id="6144425at2759"/>
<evidence type="ECO:0000256" key="7">
    <source>
        <dbReference type="ARBA" id="ARBA00023157"/>
    </source>
</evidence>
<evidence type="ECO:0008006" key="11">
    <source>
        <dbReference type="Google" id="ProtNLM"/>
    </source>
</evidence>
<dbReference type="InterPro" id="IPR036383">
    <property type="entry name" value="TSP1_rpt_sf"/>
</dbReference>
<evidence type="ECO:0000256" key="8">
    <source>
        <dbReference type="SAM" id="SignalP"/>
    </source>
</evidence>
<evidence type="ECO:0000256" key="3">
    <source>
        <dbReference type="ARBA" id="ARBA00022525"/>
    </source>
</evidence>
<dbReference type="Pfam" id="PF13855">
    <property type="entry name" value="LRR_8"/>
    <property type="match status" value="1"/>
</dbReference>
<dbReference type="PANTHER" id="PTHR24369:SF210">
    <property type="entry name" value="CHAOPTIN-RELATED"/>
    <property type="match status" value="1"/>
</dbReference>
<dbReference type="SUPFAM" id="SSF52058">
    <property type="entry name" value="L domain-like"/>
    <property type="match status" value="1"/>
</dbReference>
<dbReference type="SUPFAM" id="SSF82895">
    <property type="entry name" value="TSP-1 type 1 repeat"/>
    <property type="match status" value="1"/>
</dbReference>
<dbReference type="Pfam" id="PF00560">
    <property type="entry name" value="LRR_1"/>
    <property type="match status" value="1"/>
</dbReference>
<dbReference type="PANTHER" id="PTHR24369">
    <property type="entry name" value="ANTIGEN BSP, PUTATIVE-RELATED"/>
    <property type="match status" value="1"/>
</dbReference>
<dbReference type="FunFam" id="3.80.10.10:FF:000002">
    <property type="entry name" value="Slit guidance ligand 2"/>
    <property type="match status" value="1"/>
</dbReference>
<dbReference type="GO" id="GO:0005886">
    <property type="term" value="C:plasma membrane"/>
    <property type="evidence" value="ECO:0007669"/>
    <property type="project" value="TreeGrafter"/>
</dbReference>
<feature type="signal peptide" evidence="8">
    <location>
        <begin position="1"/>
        <end position="19"/>
    </location>
</feature>
<accession>A0A6J8EGE7</accession>
<sequence>MLYPVIIILAVSTIHESYASWCSNQEQARCSCFQTSIRCSEQPSLTQIPSNIPTNTTFLDLTRNGITSVGATSLSGLTLLTRLALEENQLSSIDPGVFNGLFSLKILGLERNQLSSIEPGVFNGLFSLESLYLFTNKIISIEANVFSGLTSLRFLSLHTNHISNIEPGVFKGLVSLENLDLYGNNLTTVSANLFDSTTNLEELELRGNLLMCCTMIGLIEWARNQTRLDSFTGTCSDFNQTTDINSFNSTNCPVDGEWGSWSTTPCSVTCGNGFIFRYRSCDSPFPSKDGQFCVGTKFDFLNCSLGNCPEPCKESDKTSEWKKAKEWKVEKKSQKTISLNIRYMLKMDIWDTTRTH</sequence>
<dbReference type="Pfam" id="PF00090">
    <property type="entry name" value="TSP_1"/>
    <property type="match status" value="1"/>
</dbReference>
<dbReference type="AlphaFoldDB" id="A0A6J8EGE7"/>
<feature type="chain" id="PRO_5027070075" description="LRRNT domain-containing protein" evidence="8">
    <location>
        <begin position="20"/>
        <end position="356"/>
    </location>
</feature>
<keyword evidence="4" id="KW-0433">Leucine-rich repeat</keyword>
<dbReference type="SMART" id="SM00209">
    <property type="entry name" value="TSP1"/>
    <property type="match status" value="1"/>
</dbReference>
<dbReference type="PROSITE" id="PS50092">
    <property type="entry name" value="TSP1"/>
    <property type="match status" value="1"/>
</dbReference>
<dbReference type="FunFam" id="2.20.100.10:FF:000001">
    <property type="entry name" value="semaphorin-5A isoform X1"/>
    <property type="match status" value="1"/>
</dbReference>
<keyword evidence="10" id="KW-1185">Reference proteome</keyword>
<dbReference type="InterPro" id="IPR000884">
    <property type="entry name" value="TSP1_rpt"/>
</dbReference>
<dbReference type="Proteomes" id="UP000507470">
    <property type="component" value="Unassembled WGS sequence"/>
</dbReference>
<evidence type="ECO:0000256" key="6">
    <source>
        <dbReference type="ARBA" id="ARBA00022737"/>
    </source>
</evidence>
<keyword evidence="5 8" id="KW-0732">Signal</keyword>
<evidence type="ECO:0000313" key="9">
    <source>
        <dbReference type="EMBL" id="CAC5419779.1"/>
    </source>
</evidence>
<dbReference type="InterPro" id="IPR032675">
    <property type="entry name" value="LRR_dom_sf"/>
</dbReference>
<dbReference type="InterPro" id="IPR050541">
    <property type="entry name" value="LRR_TM_domain-containing"/>
</dbReference>
<gene>
    <name evidence="9" type="ORF">MCOR_52076</name>
</gene>
<dbReference type="GO" id="GO:0007399">
    <property type="term" value="P:nervous system development"/>
    <property type="evidence" value="ECO:0007669"/>
    <property type="project" value="UniProtKB-ARBA"/>
</dbReference>
<protein>
    <recommendedName>
        <fullName evidence="11">LRRNT domain-containing protein</fullName>
    </recommendedName>
</protein>
<dbReference type="InterPro" id="IPR001611">
    <property type="entry name" value="Leu-rich_rpt"/>
</dbReference>
<dbReference type="Gene3D" id="2.20.100.10">
    <property type="entry name" value="Thrombospondin type-1 (TSP1) repeat"/>
    <property type="match status" value="1"/>
</dbReference>
<name>A0A6J8EGE7_MYTCO</name>
<evidence type="ECO:0000256" key="5">
    <source>
        <dbReference type="ARBA" id="ARBA00022729"/>
    </source>
</evidence>
<evidence type="ECO:0000313" key="10">
    <source>
        <dbReference type="Proteomes" id="UP000507470"/>
    </source>
</evidence>
<keyword evidence="2" id="KW-0217">Developmental protein</keyword>
<organism evidence="9 10">
    <name type="scientific">Mytilus coruscus</name>
    <name type="common">Sea mussel</name>
    <dbReference type="NCBI Taxonomy" id="42192"/>
    <lineage>
        <taxon>Eukaryota</taxon>
        <taxon>Metazoa</taxon>
        <taxon>Spiralia</taxon>
        <taxon>Lophotrochozoa</taxon>
        <taxon>Mollusca</taxon>
        <taxon>Bivalvia</taxon>
        <taxon>Autobranchia</taxon>
        <taxon>Pteriomorphia</taxon>
        <taxon>Mytilida</taxon>
        <taxon>Mytiloidea</taxon>
        <taxon>Mytilidae</taxon>
        <taxon>Mytilinae</taxon>
        <taxon>Mytilus</taxon>
    </lineage>
</organism>
<proteinExistence type="predicted"/>
<reference evidence="9 10" key="1">
    <citation type="submission" date="2020-06" db="EMBL/GenBank/DDBJ databases">
        <authorList>
            <person name="Li R."/>
            <person name="Bekaert M."/>
        </authorList>
    </citation>
    <scope>NUCLEOTIDE SEQUENCE [LARGE SCALE GENOMIC DNA]</scope>
    <source>
        <strain evidence="10">wild</strain>
    </source>
</reference>
<evidence type="ECO:0000256" key="4">
    <source>
        <dbReference type="ARBA" id="ARBA00022614"/>
    </source>
</evidence>
<dbReference type="InterPro" id="IPR003591">
    <property type="entry name" value="Leu-rich_rpt_typical-subtyp"/>
</dbReference>
<keyword evidence="7" id="KW-1015">Disulfide bond</keyword>
<evidence type="ECO:0000256" key="1">
    <source>
        <dbReference type="ARBA" id="ARBA00004613"/>
    </source>
</evidence>
<keyword evidence="6" id="KW-0677">Repeat</keyword>